<name>C4Z3U8_LACE2</name>
<evidence type="ECO:0000313" key="1">
    <source>
        <dbReference type="EMBL" id="ACR72773.1"/>
    </source>
</evidence>
<proteinExistence type="predicted"/>
<dbReference type="KEGG" id="eel:EUBELI_01783"/>
<dbReference type="EMBL" id="CP001104">
    <property type="protein sequence ID" value="ACR72773.1"/>
    <property type="molecule type" value="Genomic_DNA"/>
</dbReference>
<accession>C4Z3U8</accession>
<dbReference type="Gene3D" id="1.10.10.60">
    <property type="entry name" value="Homeodomain-like"/>
    <property type="match status" value="1"/>
</dbReference>
<sequence length="194" mass="22500">MQMENTIAKNIIYYAYNRTKQHEVAKALGYSTKQLTRICKVVFNRTYKQFQRELIFSTILERIRDCNTPQSIAEEFFNGNVHQLYAYVKSFLNVPPKQISTKGGHYMTAAEIQILETKVITMLATNPIKNLTLKQLGVPRFIITNLRQKGYNIISVPGRYNGGYNLNYTSKSNCLSWINNIRIYRYGLPGNYSF</sequence>
<organism evidence="1 2">
    <name type="scientific">Lachnospira eligens (strain ATCC 27750 / DSM 3376 / VPI C15-48 / C15-B4)</name>
    <name type="common">Eubacterium eligens</name>
    <dbReference type="NCBI Taxonomy" id="515620"/>
    <lineage>
        <taxon>Bacteria</taxon>
        <taxon>Bacillati</taxon>
        <taxon>Bacillota</taxon>
        <taxon>Clostridia</taxon>
        <taxon>Lachnospirales</taxon>
        <taxon>Lachnospiraceae</taxon>
        <taxon>Lachnospira</taxon>
    </lineage>
</organism>
<dbReference type="AlphaFoldDB" id="C4Z3U8"/>
<dbReference type="HOGENOM" id="CLU_1400647_0_0_9"/>
<gene>
    <name evidence="1" type="ordered locus">EUBELI_01783</name>
</gene>
<evidence type="ECO:0000313" key="2">
    <source>
        <dbReference type="Proteomes" id="UP000001476"/>
    </source>
</evidence>
<dbReference type="Proteomes" id="UP000001476">
    <property type="component" value="Chromosome"/>
</dbReference>
<protein>
    <submittedName>
        <fullName evidence="1">Uncharacterized protein</fullName>
    </submittedName>
</protein>
<keyword evidence="2" id="KW-1185">Reference proteome</keyword>
<reference evidence="1 2" key="1">
    <citation type="journal article" date="2009" name="Proc. Natl. Acad. Sci. U.S.A.">
        <title>Characterizing a model human gut microbiota composed of members of its two dominant bacterial phyla.</title>
        <authorList>
            <person name="Mahowald M.A."/>
            <person name="Rey F.E."/>
            <person name="Seedorf H."/>
            <person name="Turnbaugh P.J."/>
            <person name="Fulton R.S."/>
            <person name="Wollam A."/>
            <person name="Shah N."/>
            <person name="Wang C."/>
            <person name="Magrini V."/>
            <person name="Wilson R.K."/>
            <person name="Cantarel B.L."/>
            <person name="Coutinho P.M."/>
            <person name="Henrissat B."/>
            <person name="Crock L.W."/>
            <person name="Russell A."/>
            <person name="Verberkmoes N.C."/>
            <person name="Hettich R.L."/>
            <person name="Gordon J.I."/>
        </authorList>
    </citation>
    <scope>NUCLEOTIDE SEQUENCE [LARGE SCALE GENOMIC DNA]</scope>
    <source>
        <strain evidence="2">ATCC 27750 / DSM 3376 / VPI C15-48 / C15-B4</strain>
    </source>
</reference>